<sequence length="1146" mass="128561">MHSTTPSPPPPPAVATERGLRSREEQARKNILAAKKNGYERGASRRCHEEGANHDYSPQVVQAQDGVLKNFVDWSWVARGCTDDIESLEVSILGPGAEIPTIEELRDFWDFYHKRSKGRIRGSKNPYATMKSLRMSAKRFNGGFSRRTGIQMPAELVSLVNKHIKRITQGTRNPQGTVSAAERPKYNFGVADLDRVLLTLWTRRDLIFIHERERAQFHFILESFCWSGGRSGAFFEGGGLKYKDTTLVLRRTNKEGEWALMWKLDQRYVKNALHPDDIAHSMTGRQRNKLRYNDGFLLVMMAIADGALFGISSPDDLWQQRIPDGDNETHLLWNDSASTLPIARRIENGKVSREPMTEKRFRTIFDAVIRGSDYVGITPSVHQIRRETAGKLNKRYTVAERSQHILHFHPGIFDEFYAGNISSCDGGAAFLDEDPDHSVPEFFRGIGQFRERGVPTELPTALDTALKRNPEVLALEQAMSVATGVERVAILTEKKNLLKKLRREKLESYRWDWLVQRRKEKVLSRGRLAQCPERDPHPLNELIPQKGRLAILMADDSAIAFADLQAAMEDVLFLLKEDWTVLYRPGERPRDGCCPECNKSLERLKEQRRWRHIHDCKRRAEAKSRAARSRDLIYCFFCSEWFQNGSEWDEHCRVELQRPPLRQYGVVTYRHTIILPAFCLFCRQSEKFTPSQRMQYWERDADAIRHMLEAHGLPAECHQCNVQSVSFDHLHDAHGYSTPRTQTGKLSESIAPLNTCTSEQWAGGESGGSKVSTVRGSEHLELPSLASTWPPSDDSGVAAVILSDPAYLDPQLLQWPIRGDEGPAATSTPFPSSPDGGRTEHKLGNPPLSPSTLALTPPPPPNDLLWSDHATLEGNQAYSASLQAADLGGTKCMDITRTLVSEKRSTRIRIVGEWAEWLKTCGYKKHESPKPETDLRSYSPATSLTSDAFMEDFFCFPSPSDDATSTLSVDNGSTEERILDKDSRNLDLFSENDSLFECLSVQHNVYPHASAVPAGTTRFSGADERCQDDQDRGVDASPKGRMHGGGTPHLRRSGSVLVSLVSPTSESAAAAASAPATRQARKRRKANAVSGLEDVRPLKRMKKIGLRGTMVPEAKTNNDRTQGTSSGDRDSKSPEFEASCIIVALH</sequence>
<comment type="caution">
    <text evidence="1">The sequence shown here is derived from an EMBL/GenBank/DDBJ whole genome shotgun (WGS) entry which is preliminary data.</text>
</comment>
<protein>
    <submittedName>
        <fullName evidence="1">Uncharacterized protein</fullName>
    </submittedName>
</protein>
<dbReference type="Proteomes" id="UP000724584">
    <property type="component" value="Unassembled WGS sequence"/>
</dbReference>
<gene>
    <name evidence="1" type="ORF">F5144DRAFT_563005</name>
</gene>
<proteinExistence type="predicted"/>
<accession>A0ACB7PI38</accession>
<keyword evidence="2" id="KW-1185">Reference proteome</keyword>
<reference evidence="1 2" key="1">
    <citation type="journal article" date="2021" name="Nat. Commun.">
        <title>Genetic determinants of endophytism in the Arabidopsis root mycobiome.</title>
        <authorList>
            <person name="Mesny F."/>
            <person name="Miyauchi S."/>
            <person name="Thiergart T."/>
            <person name="Pickel B."/>
            <person name="Atanasova L."/>
            <person name="Karlsson M."/>
            <person name="Huettel B."/>
            <person name="Barry K.W."/>
            <person name="Haridas S."/>
            <person name="Chen C."/>
            <person name="Bauer D."/>
            <person name="Andreopoulos W."/>
            <person name="Pangilinan J."/>
            <person name="LaButti K."/>
            <person name="Riley R."/>
            <person name="Lipzen A."/>
            <person name="Clum A."/>
            <person name="Drula E."/>
            <person name="Henrissat B."/>
            <person name="Kohler A."/>
            <person name="Grigoriev I.V."/>
            <person name="Martin F.M."/>
            <person name="Hacquard S."/>
        </authorList>
    </citation>
    <scope>NUCLEOTIDE SEQUENCE [LARGE SCALE GENOMIC DNA]</scope>
    <source>
        <strain evidence="1 2">MPI-SDFR-AT-0079</strain>
    </source>
</reference>
<evidence type="ECO:0000313" key="1">
    <source>
        <dbReference type="EMBL" id="KAH6641263.1"/>
    </source>
</evidence>
<organism evidence="1 2">
    <name type="scientific">Chaetomium tenue</name>
    <dbReference type="NCBI Taxonomy" id="1854479"/>
    <lineage>
        <taxon>Eukaryota</taxon>
        <taxon>Fungi</taxon>
        <taxon>Dikarya</taxon>
        <taxon>Ascomycota</taxon>
        <taxon>Pezizomycotina</taxon>
        <taxon>Sordariomycetes</taxon>
        <taxon>Sordariomycetidae</taxon>
        <taxon>Sordariales</taxon>
        <taxon>Chaetomiaceae</taxon>
        <taxon>Chaetomium</taxon>
    </lineage>
</organism>
<evidence type="ECO:0000313" key="2">
    <source>
        <dbReference type="Proteomes" id="UP000724584"/>
    </source>
</evidence>
<name>A0ACB7PI38_9PEZI</name>
<dbReference type="EMBL" id="JAGIZQ010000002">
    <property type="protein sequence ID" value="KAH6641263.1"/>
    <property type="molecule type" value="Genomic_DNA"/>
</dbReference>